<gene>
    <name evidence="1" type="ORF">CEXT_655311</name>
</gene>
<evidence type="ECO:0000313" key="1">
    <source>
        <dbReference type="EMBL" id="GIY01126.1"/>
    </source>
</evidence>
<reference evidence="1 2" key="1">
    <citation type="submission" date="2021-06" db="EMBL/GenBank/DDBJ databases">
        <title>Caerostris extrusa draft genome.</title>
        <authorList>
            <person name="Kono N."/>
            <person name="Arakawa K."/>
        </authorList>
    </citation>
    <scope>NUCLEOTIDE SEQUENCE [LARGE SCALE GENOMIC DNA]</scope>
</reference>
<organism evidence="1 2">
    <name type="scientific">Caerostris extrusa</name>
    <name type="common">Bark spider</name>
    <name type="synonym">Caerostris bankana</name>
    <dbReference type="NCBI Taxonomy" id="172846"/>
    <lineage>
        <taxon>Eukaryota</taxon>
        <taxon>Metazoa</taxon>
        <taxon>Ecdysozoa</taxon>
        <taxon>Arthropoda</taxon>
        <taxon>Chelicerata</taxon>
        <taxon>Arachnida</taxon>
        <taxon>Araneae</taxon>
        <taxon>Araneomorphae</taxon>
        <taxon>Entelegynae</taxon>
        <taxon>Araneoidea</taxon>
        <taxon>Araneidae</taxon>
        <taxon>Caerostris</taxon>
    </lineage>
</organism>
<keyword evidence="2" id="KW-1185">Reference proteome</keyword>
<proteinExistence type="predicted"/>
<protein>
    <submittedName>
        <fullName evidence="1">Uncharacterized protein</fullName>
    </submittedName>
</protein>
<sequence>MRVGCTEPSKAPVKNMSCDIPTNQVEECEGQDSRWQSAASGNWQSMQVRSFSDPADVMMRIRGRDSFR</sequence>
<name>A0AAV4PW46_CAEEX</name>
<evidence type="ECO:0000313" key="2">
    <source>
        <dbReference type="Proteomes" id="UP001054945"/>
    </source>
</evidence>
<dbReference type="AlphaFoldDB" id="A0AAV4PW46"/>
<accession>A0AAV4PW46</accession>
<dbReference type="Proteomes" id="UP001054945">
    <property type="component" value="Unassembled WGS sequence"/>
</dbReference>
<dbReference type="EMBL" id="BPLR01005266">
    <property type="protein sequence ID" value="GIY01126.1"/>
    <property type="molecule type" value="Genomic_DNA"/>
</dbReference>
<comment type="caution">
    <text evidence="1">The sequence shown here is derived from an EMBL/GenBank/DDBJ whole genome shotgun (WGS) entry which is preliminary data.</text>
</comment>